<gene>
    <name evidence="1" type="ORF">NBEOAGPD_5277</name>
</gene>
<organism evidence="1 2">
    <name type="scientific">Methylobacterium gregans</name>
    <dbReference type="NCBI Taxonomy" id="374424"/>
    <lineage>
        <taxon>Bacteria</taxon>
        <taxon>Pseudomonadati</taxon>
        <taxon>Pseudomonadota</taxon>
        <taxon>Alphaproteobacteria</taxon>
        <taxon>Hyphomicrobiales</taxon>
        <taxon>Methylobacteriaceae</taxon>
        <taxon>Methylobacterium</taxon>
    </lineage>
</organism>
<protein>
    <submittedName>
        <fullName evidence="1">Uncharacterized protein</fullName>
    </submittedName>
</protein>
<reference evidence="1" key="2">
    <citation type="submission" date="2021-08" db="EMBL/GenBank/DDBJ databases">
        <authorList>
            <person name="Tani A."/>
            <person name="Ola A."/>
            <person name="Ogura Y."/>
            <person name="Katsura K."/>
            <person name="Hayashi T."/>
        </authorList>
    </citation>
    <scope>NUCLEOTIDE SEQUENCE</scope>
    <source>
        <strain evidence="1">NBRC 103626</strain>
    </source>
</reference>
<sequence>MTETTWTLDTVQTLRALAREGIPPAVISLKLKRPVEAVRAKLAELGITPSATL</sequence>
<dbReference type="Proteomes" id="UP001055108">
    <property type="component" value="Unassembled WGS sequence"/>
</dbReference>
<name>A0AA37HYR4_9HYPH</name>
<dbReference type="AlphaFoldDB" id="A0AA37HYR4"/>
<evidence type="ECO:0000313" key="1">
    <source>
        <dbReference type="EMBL" id="GJD82018.1"/>
    </source>
</evidence>
<accession>A0AA37HYR4</accession>
<proteinExistence type="predicted"/>
<dbReference type="RefSeq" id="WP_204165206.1">
    <property type="nucleotide sequence ID" value="NZ_BPQM01000185.1"/>
</dbReference>
<comment type="caution">
    <text evidence="1">The sequence shown here is derived from an EMBL/GenBank/DDBJ whole genome shotgun (WGS) entry which is preliminary data.</text>
</comment>
<dbReference type="EMBL" id="BPQM01000185">
    <property type="protein sequence ID" value="GJD82018.1"/>
    <property type="molecule type" value="Genomic_DNA"/>
</dbReference>
<evidence type="ECO:0000313" key="2">
    <source>
        <dbReference type="Proteomes" id="UP001055108"/>
    </source>
</evidence>
<dbReference type="CDD" id="cd01427">
    <property type="entry name" value="HAD_like"/>
    <property type="match status" value="1"/>
</dbReference>
<reference evidence="1" key="1">
    <citation type="journal article" date="2016" name="Front. Microbiol.">
        <title>Genome Sequence of the Piezophilic, Mesophilic Sulfate-Reducing Bacterium Desulfovibrio indicus J2T.</title>
        <authorList>
            <person name="Cao J."/>
            <person name="Maignien L."/>
            <person name="Shao Z."/>
            <person name="Alain K."/>
            <person name="Jebbar M."/>
        </authorList>
    </citation>
    <scope>NUCLEOTIDE SEQUENCE</scope>
    <source>
        <strain evidence="1">NBRC 103626</strain>
    </source>
</reference>
<keyword evidence="2" id="KW-1185">Reference proteome</keyword>